<reference evidence="7 8" key="1">
    <citation type="submission" date="2019-07" db="EMBL/GenBank/DDBJ databases">
        <title>Whole genome shotgun sequence of Cellulomonas terrae NBRC 100819.</title>
        <authorList>
            <person name="Hosoyama A."/>
            <person name="Uohara A."/>
            <person name="Ohji S."/>
            <person name="Ichikawa N."/>
        </authorList>
    </citation>
    <scope>NUCLEOTIDE SEQUENCE [LARGE SCALE GENOMIC DNA]</scope>
    <source>
        <strain evidence="7 8">NBRC 100819</strain>
    </source>
</reference>
<dbReference type="SUPFAM" id="SSF52540">
    <property type="entry name" value="P-loop containing nucleoside triphosphate hydrolases"/>
    <property type="match status" value="1"/>
</dbReference>
<dbReference type="SMART" id="SM00382">
    <property type="entry name" value="AAA"/>
    <property type="match status" value="1"/>
</dbReference>
<comment type="similarity">
    <text evidence="1">Belongs to the ABC transporter superfamily.</text>
</comment>
<accession>A0A511JPF3</accession>
<dbReference type="Gene3D" id="3.40.50.300">
    <property type="entry name" value="P-loop containing nucleotide triphosphate hydrolases"/>
    <property type="match status" value="1"/>
</dbReference>
<dbReference type="AlphaFoldDB" id="A0A511JPF3"/>
<dbReference type="Pfam" id="PF00005">
    <property type="entry name" value="ABC_tran"/>
    <property type="match status" value="1"/>
</dbReference>
<dbReference type="InterPro" id="IPR003593">
    <property type="entry name" value="AAA+_ATPase"/>
</dbReference>
<dbReference type="EMBL" id="BJWH01000021">
    <property type="protein sequence ID" value="GEL99745.1"/>
    <property type="molecule type" value="Genomic_DNA"/>
</dbReference>
<name>A0A511JPF3_9CELL</name>
<evidence type="ECO:0000259" key="6">
    <source>
        <dbReference type="PROSITE" id="PS50893"/>
    </source>
</evidence>
<feature type="domain" description="ABC transporter" evidence="6">
    <location>
        <begin position="15"/>
        <end position="240"/>
    </location>
</feature>
<feature type="region of interest" description="Disordered" evidence="5">
    <location>
        <begin position="303"/>
        <end position="327"/>
    </location>
</feature>
<dbReference type="GO" id="GO:0005524">
    <property type="term" value="F:ATP binding"/>
    <property type="evidence" value="ECO:0007669"/>
    <property type="project" value="UniProtKB-KW"/>
</dbReference>
<dbReference type="InterPro" id="IPR027417">
    <property type="entry name" value="P-loop_NTPase"/>
</dbReference>
<keyword evidence="8" id="KW-1185">Reference proteome</keyword>
<gene>
    <name evidence="7" type="ORF">CTE05_32920</name>
</gene>
<evidence type="ECO:0000256" key="5">
    <source>
        <dbReference type="SAM" id="MobiDB-lite"/>
    </source>
</evidence>
<sequence>MRVQVGSESPASVGLVAHGLTKSYGGRLAADDVSFTVRGGEITGFLGPNGSGKSTTMRMLVGLSRPDRGQAILDGTPVAAYHNPGLRLGALLDASAVHDGRSVRETMSIATQTMGLARSTGDEWLSRVGLSSVARRRAGALSLGMRQRLGLAIACVGSPRYLVLDEPMNGLDTEGIGWVKSLLRLIADDGAGVLISTHLIGEIEDLADRVVVIDRGRVVVEADPRALGAPLTVVRSADDVALVRALEAAGCPATTTPHGVTTAAAPDLVGRVALSAAVALVELREERARLASFVLDNTRGEFAAPDGLEPVGIPSTAPAPAPERTSS</sequence>
<dbReference type="InterPro" id="IPR003439">
    <property type="entry name" value="ABC_transporter-like_ATP-bd"/>
</dbReference>
<evidence type="ECO:0000313" key="8">
    <source>
        <dbReference type="Proteomes" id="UP000321049"/>
    </source>
</evidence>
<organism evidence="7 8">
    <name type="scientific">Cellulomonas terrae</name>
    <dbReference type="NCBI Taxonomy" id="311234"/>
    <lineage>
        <taxon>Bacteria</taxon>
        <taxon>Bacillati</taxon>
        <taxon>Actinomycetota</taxon>
        <taxon>Actinomycetes</taxon>
        <taxon>Micrococcales</taxon>
        <taxon>Cellulomonadaceae</taxon>
        <taxon>Cellulomonas</taxon>
    </lineage>
</organism>
<evidence type="ECO:0000256" key="4">
    <source>
        <dbReference type="ARBA" id="ARBA00022840"/>
    </source>
</evidence>
<evidence type="ECO:0000256" key="3">
    <source>
        <dbReference type="ARBA" id="ARBA00022741"/>
    </source>
</evidence>
<evidence type="ECO:0000256" key="1">
    <source>
        <dbReference type="ARBA" id="ARBA00005417"/>
    </source>
</evidence>
<comment type="caution">
    <text evidence="7">The sequence shown here is derived from an EMBL/GenBank/DDBJ whole genome shotgun (WGS) entry which is preliminary data.</text>
</comment>
<keyword evidence="3" id="KW-0547">Nucleotide-binding</keyword>
<dbReference type="GO" id="GO:0016887">
    <property type="term" value="F:ATP hydrolysis activity"/>
    <property type="evidence" value="ECO:0007669"/>
    <property type="project" value="InterPro"/>
</dbReference>
<protein>
    <submittedName>
        <fullName evidence="7">ABC transporter ATPase</fullName>
    </submittedName>
</protein>
<proteinExistence type="inferred from homology"/>
<keyword evidence="2" id="KW-0813">Transport</keyword>
<dbReference type="PANTHER" id="PTHR43335:SF4">
    <property type="entry name" value="ABC TRANSPORTER, ATP-BINDING PROTEIN"/>
    <property type="match status" value="1"/>
</dbReference>
<keyword evidence="4" id="KW-0067">ATP-binding</keyword>
<evidence type="ECO:0000256" key="2">
    <source>
        <dbReference type="ARBA" id="ARBA00022448"/>
    </source>
</evidence>
<dbReference type="Proteomes" id="UP000321049">
    <property type="component" value="Unassembled WGS sequence"/>
</dbReference>
<dbReference type="PROSITE" id="PS50893">
    <property type="entry name" value="ABC_TRANSPORTER_2"/>
    <property type="match status" value="1"/>
</dbReference>
<dbReference type="PANTHER" id="PTHR43335">
    <property type="entry name" value="ABC TRANSPORTER, ATP-BINDING PROTEIN"/>
    <property type="match status" value="1"/>
</dbReference>
<evidence type="ECO:0000313" key="7">
    <source>
        <dbReference type="EMBL" id="GEL99745.1"/>
    </source>
</evidence>